<dbReference type="GO" id="GO:0016747">
    <property type="term" value="F:acyltransferase activity, transferring groups other than amino-acyl groups"/>
    <property type="evidence" value="ECO:0007669"/>
    <property type="project" value="InterPro"/>
</dbReference>
<dbReference type="Pfam" id="PF00583">
    <property type="entry name" value="Acetyltransf_1"/>
    <property type="match status" value="1"/>
</dbReference>
<proteinExistence type="predicted"/>
<dbReference type="InterPro" id="IPR051556">
    <property type="entry name" value="N-term/lysine_N-AcTrnsfr"/>
</dbReference>
<dbReference type="AlphaFoldDB" id="A0A2M7V9D8"/>
<sequence length="151" mass="18112">MKWKIGSLEIHTRPCQKSDKDFVLGLIKKTLFSYVAKYYKPSVKMFDDRFAKDYKERKILLRGKRRIGFFQLKKVNKKLIINGLFLSPNYQGKGIGKFIMTYFEKFAHKNKLKNIELQVWDNNPAKDFYKKNGYKIVLRKNHKYTMSKEIK</sequence>
<evidence type="ECO:0000313" key="5">
    <source>
        <dbReference type="Proteomes" id="UP000231453"/>
    </source>
</evidence>
<feature type="domain" description="N-acetyltransferase" evidence="3">
    <location>
        <begin position="10"/>
        <end position="151"/>
    </location>
</feature>
<reference evidence="5" key="1">
    <citation type="submission" date="2017-09" db="EMBL/GenBank/DDBJ databases">
        <title>Depth-based differentiation of microbial function through sediment-hosted aquifers and enrichment of novel symbionts in the deep terrestrial subsurface.</title>
        <authorList>
            <person name="Probst A.J."/>
            <person name="Ladd B."/>
            <person name="Jarett J.K."/>
            <person name="Geller-Mcgrath D.E."/>
            <person name="Sieber C.M.K."/>
            <person name="Emerson J.B."/>
            <person name="Anantharaman K."/>
            <person name="Thomas B.C."/>
            <person name="Malmstrom R."/>
            <person name="Stieglmeier M."/>
            <person name="Klingl A."/>
            <person name="Woyke T."/>
            <person name="Ryan C.M."/>
            <person name="Banfield J.F."/>
        </authorList>
    </citation>
    <scope>NUCLEOTIDE SEQUENCE [LARGE SCALE GENOMIC DNA]</scope>
</reference>
<protein>
    <recommendedName>
        <fullName evidence="3">N-acetyltransferase domain-containing protein</fullName>
    </recommendedName>
</protein>
<comment type="caution">
    <text evidence="4">The sequence shown here is derived from an EMBL/GenBank/DDBJ whole genome shotgun (WGS) entry which is preliminary data.</text>
</comment>
<organism evidence="4 5">
    <name type="scientific">Candidatus Magasanikbacteria bacterium CG_4_10_14_0_2_um_filter_33_14</name>
    <dbReference type="NCBI Taxonomy" id="1974636"/>
    <lineage>
        <taxon>Bacteria</taxon>
        <taxon>Candidatus Magasanikiibacteriota</taxon>
    </lineage>
</organism>
<dbReference type="CDD" id="cd04301">
    <property type="entry name" value="NAT_SF"/>
    <property type="match status" value="1"/>
</dbReference>
<name>A0A2M7V9D8_9BACT</name>
<keyword evidence="2" id="KW-0012">Acyltransferase</keyword>
<dbReference type="Proteomes" id="UP000231453">
    <property type="component" value="Unassembled WGS sequence"/>
</dbReference>
<dbReference type="InterPro" id="IPR016181">
    <property type="entry name" value="Acyl_CoA_acyltransferase"/>
</dbReference>
<dbReference type="SUPFAM" id="SSF55729">
    <property type="entry name" value="Acyl-CoA N-acyltransferases (Nat)"/>
    <property type="match status" value="1"/>
</dbReference>
<dbReference type="PANTHER" id="PTHR42919">
    <property type="entry name" value="N-ALPHA-ACETYLTRANSFERASE"/>
    <property type="match status" value="1"/>
</dbReference>
<evidence type="ECO:0000256" key="2">
    <source>
        <dbReference type="ARBA" id="ARBA00023315"/>
    </source>
</evidence>
<dbReference type="Gene3D" id="3.40.630.30">
    <property type="match status" value="1"/>
</dbReference>
<keyword evidence="1" id="KW-0808">Transferase</keyword>
<evidence type="ECO:0000259" key="3">
    <source>
        <dbReference type="PROSITE" id="PS51186"/>
    </source>
</evidence>
<dbReference type="PANTHER" id="PTHR42919:SF8">
    <property type="entry name" value="N-ALPHA-ACETYLTRANSFERASE 50"/>
    <property type="match status" value="1"/>
</dbReference>
<dbReference type="InterPro" id="IPR000182">
    <property type="entry name" value="GNAT_dom"/>
</dbReference>
<dbReference type="EMBL" id="PFPL01000053">
    <property type="protein sequence ID" value="PIZ95427.1"/>
    <property type="molecule type" value="Genomic_DNA"/>
</dbReference>
<evidence type="ECO:0000256" key="1">
    <source>
        <dbReference type="ARBA" id="ARBA00022679"/>
    </source>
</evidence>
<gene>
    <name evidence="4" type="ORF">COX80_04465</name>
</gene>
<dbReference type="PROSITE" id="PS51186">
    <property type="entry name" value="GNAT"/>
    <property type="match status" value="1"/>
</dbReference>
<evidence type="ECO:0000313" key="4">
    <source>
        <dbReference type="EMBL" id="PIZ95427.1"/>
    </source>
</evidence>
<accession>A0A2M7V9D8</accession>